<gene>
    <name evidence="2" type="ORF">GCM10010969_12020</name>
</gene>
<dbReference type="Proteomes" id="UP000606653">
    <property type="component" value="Unassembled WGS sequence"/>
</dbReference>
<feature type="region of interest" description="Disordered" evidence="1">
    <location>
        <begin position="1"/>
        <end position="57"/>
    </location>
</feature>
<dbReference type="RefSeq" id="WP_018977481.1">
    <property type="nucleotide sequence ID" value="NZ_BMLN01000003.1"/>
</dbReference>
<keyword evidence="3" id="KW-1185">Reference proteome</keyword>
<feature type="compositionally biased region" description="Basic and acidic residues" evidence="1">
    <location>
        <begin position="43"/>
        <end position="57"/>
    </location>
</feature>
<sequence length="57" mass="6229">MSHEHDSKQSSAKMSTLASKVLQDNSADQKEKSLAGSVLSQSEAHHEDSSDKDQEDK</sequence>
<protein>
    <recommendedName>
        <fullName evidence="4">DUF4025 domain-containing protein</fullName>
    </recommendedName>
</protein>
<proteinExistence type="predicted"/>
<evidence type="ECO:0000313" key="2">
    <source>
        <dbReference type="EMBL" id="GGN95790.1"/>
    </source>
</evidence>
<dbReference type="EMBL" id="BMLN01000003">
    <property type="protein sequence ID" value="GGN95790.1"/>
    <property type="molecule type" value="Genomic_DNA"/>
</dbReference>
<evidence type="ECO:0000313" key="3">
    <source>
        <dbReference type="Proteomes" id="UP000606653"/>
    </source>
</evidence>
<organism evidence="2 3">
    <name type="scientific">Saccharibacillus kuerlensis</name>
    <dbReference type="NCBI Taxonomy" id="459527"/>
    <lineage>
        <taxon>Bacteria</taxon>
        <taxon>Bacillati</taxon>
        <taxon>Bacillota</taxon>
        <taxon>Bacilli</taxon>
        <taxon>Bacillales</taxon>
        <taxon>Paenibacillaceae</taxon>
        <taxon>Saccharibacillus</taxon>
    </lineage>
</organism>
<evidence type="ECO:0008006" key="4">
    <source>
        <dbReference type="Google" id="ProtNLM"/>
    </source>
</evidence>
<reference evidence="3" key="1">
    <citation type="journal article" date="2019" name="Int. J. Syst. Evol. Microbiol.">
        <title>The Global Catalogue of Microorganisms (GCM) 10K type strain sequencing project: providing services to taxonomists for standard genome sequencing and annotation.</title>
        <authorList>
            <consortium name="The Broad Institute Genomics Platform"/>
            <consortium name="The Broad Institute Genome Sequencing Center for Infectious Disease"/>
            <person name="Wu L."/>
            <person name="Ma J."/>
        </authorList>
    </citation>
    <scope>NUCLEOTIDE SEQUENCE [LARGE SCALE GENOMIC DNA]</scope>
    <source>
        <strain evidence="3">CGMCC 1.6964</strain>
    </source>
</reference>
<comment type="caution">
    <text evidence="2">The sequence shown here is derived from an EMBL/GenBank/DDBJ whole genome shotgun (WGS) entry which is preliminary data.</text>
</comment>
<accession>A0ABQ2KXK9</accession>
<name>A0ABQ2KXK9_9BACL</name>
<evidence type="ECO:0000256" key="1">
    <source>
        <dbReference type="SAM" id="MobiDB-lite"/>
    </source>
</evidence>
<feature type="compositionally biased region" description="Polar residues" evidence="1">
    <location>
        <begin position="9"/>
        <end position="26"/>
    </location>
</feature>